<name>A0A811BP80_9VIRU</name>
<feature type="transmembrane region" description="Helical" evidence="2">
    <location>
        <begin position="78"/>
        <end position="98"/>
    </location>
</feature>
<dbReference type="EMBL" id="LC625835">
    <property type="protein sequence ID" value="BCU03924.1"/>
    <property type="molecule type" value="Genomic_DNA"/>
</dbReference>
<dbReference type="Proteomes" id="UP001253637">
    <property type="component" value="Segment"/>
</dbReference>
<feature type="region of interest" description="Disordered" evidence="1">
    <location>
        <begin position="107"/>
        <end position="140"/>
    </location>
</feature>
<organism evidence="3 4">
    <name type="scientific">Pandoravirus japonicus</name>
    <dbReference type="NCBI Taxonomy" id="2823154"/>
    <lineage>
        <taxon>Viruses</taxon>
        <taxon>Pandoravirus</taxon>
    </lineage>
</organism>
<keyword evidence="2" id="KW-0812">Transmembrane</keyword>
<accession>A0A811BP80</accession>
<keyword evidence="2" id="KW-0472">Membrane</keyword>
<protein>
    <submittedName>
        <fullName evidence="3">Uncharacterized protein</fullName>
    </submittedName>
</protein>
<evidence type="ECO:0000256" key="2">
    <source>
        <dbReference type="SAM" id="Phobius"/>
    </source>
</evidence>
<reference evidence="3" key="1">
    <citation type="submission" date="2021-04" db="EMBL/GenBank/DDBJ databases">
        <title>Draft Genome Sequence of Pandoravirus japonicus, Isolated from the Sabaishi River of Niigata, Japan.</title>
        <authorList>
            <person name="Hosokawa N."/>
            <person name="Takahashi H."/>
            <person name="Aoki K."/>
            <person name="Takemura M."/>
        </authorList>
    </citation>
    <scope>NUCLEOTIDE SEQUENCE</scope>
</reference>
<sequence>MATARSCQSRDARPSFPWCTSTSVAGATGNLSPRLCALAARRDRWSRSGGNTVQDGNVHNRENSCGALQLAKRNTRQWVIFLFFLSSAASQVAASLLVRVREATRKTQIDSTRKRGQNRIKKKVVDTKKGGHTPIGHNHR</sequence>
<evidence type="ECO:0000313" key="3">
    <source>
        <dbReference type="EMBL" id="BCU03924.1"/>
    </source>
</evidence>
<evidence type="ECO:0000313" key="4">
    <source>
        <dbReference type="Proteomes" id="UP001253637"/>
    </source>
</evidence>
<proteinExistence type="predicted"/>
<keyword evidence="2" id="KW-1133">Transmembrane helix</keyword>
<evidence type="ECO:0000256" key="1">
    <source>
        <dbReference type="SAM" id="MobiDB-lite"/>
    </source>
</evidence>